<dbReference type="InterPro" id="IPR000917">
    <property type="entry name" value="Sulfatase_N"/>
</dbReference>
<dbReference type="GO" id="GO:0005737">
    <property type="term" value="C:cytoplasm"/>
    <property type="evidence" value="ECO:0007669"/>
    <property type="project" value="TreeGrafter"/>
</dbReference>
<dbReference type="AlphaFoldDB" id="A0A0D8HEI4"/>
<organism evidence="4 5">
    <name type="scientific">Acidithrix ferrooxidans</name>
    <dbReference type="NCBI Taxonomy" id="1280514"/>
    <lineage>
        <taxon>Bacteria</taxon>
        <taxon>Bacillati</taxon>
        <taxon>Actinomycetota</taxon>
        <taxon>Acidimicrobiia</taxon>
        <taxon>Acidimicrobiales</taxon>
        <taxon>Acidimicrobiaceae</taxon>
        <taxon>Acidithrix</taxon>
    </lineage>
</organism>
<dbReference type="Pfam" id="PF00884">
    <property type="entry name" value="Sulfatase"/>
    <property type="match status" value="1"/>
</dbReference>
<name>A0A0D8HEI4_9ACTN</name>
<dbReference type="OrthoDB" id="9777306at2"/>
<evidence type="ECO:0000256" key="1">
    <source>
        <dbReference type="ARBA" id="ARBA00022723"/>
    </source>
</evidence>
<evidence type="ECO:0000256" key="2">
    <source>
        <dbReference type="ARBA" id="ARBA00022801"/>
    </source>
</evidence>
<dbReference type="PANTHER" id="PTHR45953">
    <property type="entry name" value="IDURONATE 2-SULFATASE"/>
    <property type="match status" value="1"/>
</dbReference>
<accession>A0A0D8HEI4</accession>
<reference evidence="4 5" key="1">
    <citation type="submission" date="2015-01" db="EMBL/GenBank/DDBJ databases">
        <title>Draft genome of the acidophilic iron oxidizer Acidithrix ferrooxidans strain Py-F3.</title>
        <authorList>
            <person name="Poehlein A."/>
            <person name="Eisen S."/>
            <person name="Schloemann M."/>
            <person name="Johnson B.D."/>
            <person name="Daniel R."/>
            <person name="Muehling M."/>
        </authorList>
    </citation>
    <scope>NUCLEOTIDE SEQUENCE [LARGE SCALE GENOMIC DNA]</scope>
    <source>
        <strain evidence="4 5">Py-F3</strain>
    </source>
</reference>
<evidence type="ECO:0000313" key="5">
    <source>
        <dbReference type="Proteomes" id="UP000032360"/>
    </source>
</evidence>
<dbReference type="EMBL" id="JXYS01000089">
    <property type="protein sequence ID" value="KJF16304.1"/>
    <property type="molecule type" value="Genomic_DNA"/>
</dbReference>
<dbReference type="Gene3D" id="3.40.720.10">
    <property type="entry name" value="Alkaline Phosphatase, subunit A"/>
    <property type="match status" value="1"/>
</dbReference>
<dbReference type="EC" id="3.1.6.1" evidence="4"/>
<sequence>MEPTRNVLFITLDQWRGDGISLLGHPVLQTKTLDQLARRGTIFKNHWANAAPCGPSRACLYTGTYLHRNRSVLNGTPLSQRFTNIALLARDAGYDPVLFGYTDTSIDPSTVPKNDPALYSYEGILPGFRPIVHDPFEAKSPMWAKWLAKKGIDVPSNPHDLYLPDTTFPGATTHGSTWAPTRFSSENSETSFMVEQITHYLDQNGDKPFFIHASFIRPHPPRRNPPGYHDLYDANDVDDPKGAQTKEQEAAIHPLAAIATQLPRVGAPNDEGEKRQMRATYYGAQHEVDDKLEILFSYLRDSGLFESTLTVLTSDHGEMGGDHWLFEKLGYWDESYHIPLIIFDPYTTTSNNTVEHFTESVDIVPTICEWLGIEKPLQCDGFSLMQFINGQGAPSHWRSEAHFEWDFRSPSTKWAESILQIPMAHCGLNVIRSATTKYVAFATDQDKLPPLIFDLQEDPNQIYDLVANHSSDAASIGWEYSNKALQWRMRNDERLNSGQFLSPSEGLIEERDAWW</sequence>
<comment type="caution">
    <text evidence="4">The sequence shown here is derived from an EMBL/GenBank/DDBJ whole genome shotgun (WGS) entry which is preliminary data.</text>
</comment>
<dbReference type="PATRIC" id="fig|1280514.3.peg.3780"/>
<keyword evidence="2 4" id="KW-0378">Hydrolase</keyword>
<gene>
    <name evidence="4" type="ORF">AXFE_28680</name>
</gene>
<dbReference type="Proteomes" id="UP000032360">
    <property type="component" value="Unassembled WGS sequence"/>
</dbReference>
<keyword evidence="1" id="KW-0479">Metal-binding</keyword>
<dbReference type="InterPro" id="IPR017850">
    <property type="entry name" value="Alkaline_phosphatase_core_sf"/>
</dbReference>
<dbReference type="SUPFAM" id="SSF53649">
    <property type="entry name" value="Alkaline phosphatase-like"/>
    <property type="match status" value="1"/>
</dbReference>
<keyword evidence="5" id="KW-1185">Reference proteome</keyword>
<protein>
    <submittedName>
        <fullName evidence="4">Arylsulfatase</fullName>
        <ecNumber evidence="4">3.1.6.1</ecNumber>
    </submittedName>
</protein>
<dbReference type="GO" id="GO:0046872">
    <property type="term" value="F:metal ion binding"/>
    <property type="evidence" value="ECO:0007669"/>
    <property type="project" value="UniProtKB-KW"/>
</dbReference>
<evidence type="ECO:0000259" key="3">
    <source>
        <dbReference type="Pfam" id="PF00884"/>
    </source>
</evidence>
<evidence type="ECO:0000313" key="4">
    <source>
        <dbReference type="EMBL" id="KJF16304.1"/>
    </source>
</evidence>
<dbReference type="RefSeq" id="WP_052606551.1">
    <property type="nucleotide sequence ID" value="NZ_JXYS01000089.1"/>
</dbReference>
<feature type="domain" description="Sulfatase N-terminal" evidence="3">
    <location>
        <begin position="5"/>
        <end position="373"/>
    </location>
</feature>
<dbReference type="GO" id="GO:0004065">
    <property type="term" value="F:arylsulfatase activity"/>
    <property type="evidence" value="ECO:0007669"/>
    <property type="project" value="UniProtKB-EC"/>
</dbReference>
<dbReference type="STRING" id="1280514.AXFE_28680"/>
<dbReference type="PANTHER" id="PTHR45953:SF1">
    <property type="entry name" value="IDURONATE 2-SULFATASE"/>
    <property type="match status" value="1"/>
</dbReference>
<proteinExistence type="predicted"/>